<sequence>MALAKIPVNPWKTDGLVDVDKIAAIIRQALAEAHPHPITTKRAMVALPESVIFSATFPFQDLPPHELKEALPFEIAEKLSINLEEYCFDYEEVTSKCRPIENSAPAPTKPGEKTPATKPVQPLDSAQGKSSESAPLDNARGKQGKSDGTTTKPEDSAAPTAETGDPAKRLTIFAVAAKKSLIDSLLELCEKAGLELAAIDVKPGAIARAAVKNEDGKIRLLVDMGMGGTSASILEGKSLRVTATIPWGIHAITNVITEPVENLRDKAAPVFDELVHISKFFENRICPGHKIEELIISGSGATIPNVVDVFHQETGLPVALSTPFTSVDTGRYKVPPEMAHTFADAIGLAMRVA</sequence>
<dbReference type="EMBL" id="MEZX01000002">
    <property type="protein sequence ID" value="OGD64661.1"/>
    <property type="molecule type" value="Genomic_DNA"/>
</dbReference>
<evidence type="ECO:0008006" key="4">
    <source>
        <dbReference type="Google" id="ProtNLM"/>
    </source>
</evidence>
<dbReference type="InterPro" id="IPR050696">
    <property type="entry name" value="FtsA/MreB"/>
</dbReference>
<evidence type="ECO:0000256" key="1">
    <source>
        <dbReference type="SAM" id="MobiDB-lite"/>
    </source>
</evidence>
<dbReference type="Gene3D" id="3.30.420.40">
    <property type="match status" value="5"/>
</dbReference>
<organism evidence="2 3">
    <name type="scientific">Candidatus Berkelbacteria bacterium RIFCSPLOWO2_01_FULL_50_28</name>
    <dbReference type="NCBI Taxonomy" id="1797471"/>
    <lineage>
        <taxon>Bacteria</taxon>
        <taxon>Candidatus Berkelbacteria</taxon>
    </lineage>
</organism>
<dbReference type="PANTHER" id="PTHR32432">
    <property type="entry name" value="CELL DIVISION PROTEIN FTSA-RELATED"/>
    <property type="match status" value="1"/>
</dbReference>
<dbReference type="SUPFAM" id="SSF53067">
    <property type="entry name" value="Actin-like ATPase domain"/>
    <property type="match status" value="1"/>
</dbReference>
<dbReference type="Proteomes" id="UP000177481">
    <property type="component" value="Unassembled WGS sequence"/>
</dbReference>
<evidence type="ECO:0000313" key="2">
    <source>
        <dbReference type="EMBL" id="OGD64661.1"/>
    </source>
</evidence>
<protein>
    <recommendedName>
        <fullName evidence="4">SHS2 domain-containing protein</fullName>
    </recommendedName>
</protein>
<dbReference type="PANTHER" id="PTHR32432:SF3">
    <property type="entry name" value="ETHANOLAMINE UTILIZATION PROTEIN EUTJ"/>
    <property type="match status" value="1"/>
</dbReference>
<dbReference type="Gene3D" id="3.30.1490.300">
    <property type="match status" value="2"/>
</dbReference>
<dbReference type="AlphaFoldDB" id="A0A1F5EBD5"/>
<proteinExistence type="predicted"/>
<reference evidence="2 3" key="1">
    <citation type="journal article" date="2016" name="Nat. Commun.">
        <title>Thousands of microbial genomes shed light on interconnected biogeochemical processes in an aquifer system.</title>
        <authorList>
            <person name="Anantharaman K."/>
            <person name="Brown C.T."/>
            <person name="Hug L.A."/>
            <person name="Sharon I."/>
            <person name="Castelle C.J."/>
            <person name="Probst A.J."/>
            <person name="Thomas B.C."/>
            <person name="Singh A."/>
            <person name="Wilkins M.J."/>
            <person name="Karaoz U."/>
            <person name="Brodie E.L."/>
            <person name="Williams K.H."/>
            <person name="Hubbard S.S."/>
            <person name="Banfield J.F."/>
        </authorList>
    </citation>
    <scope>NUCLEOTIDE SEQUENCE [LARGE SCALE GENOMIC DNA]</scope>
</reference>
<evidence type="ECO:0000313" key="3">
    <source>
        <dbReference type="Proteomes" id="UP000177481"/>
    </source>
</evidence>
<accession>A0A1F5EBD5</accession>
<name>A0A1F5EBD5_9BACT</name>
<gene>
    <name evidence="2" type="ORF">A3A71_01235</name>
</gene>
<comment type="caution">
    <text evidence="2">The sequence shown here is derived from an EMBL/GenBank/DDBJ whole genome shotgun (WGS) entry which is preliminary data.</text>
</comment>
<dbReference type="STRING" id="1797471.A3A71_01235"/>
<feature type="region of interest" description="Disordered" evidence="1">
    <location>
        <begin position="100"/>
        <end position="163"/>
    </location>
</feature>
<dbReference type="InterPro" id="IPR043129">
    <property type="entry name" value="ATPase_NBD"/>
</dbReference>